<gene>
    <name evidence="1" type="ORF">OCL97_06135</name>
</gene>
<evidence type="ECO:0000313" key="1">
    <source>
        <dbReference type="EMBL" id="MFD3263546.1"/>
    </source>
</evidence>
<reference evidence="1 2" key="1">
    <citation type="submission" date="2022-09" db="EMBL/GenBank/DDBJ databases">
        <title>New species of Phenylobacterium.</title>
        <authorList>
            <person name="Mieszkin S."/>
        </authorList>
    </citation>
    <scope>NUCLEOTIDE SEQUENCE [LARGE SCALE GENOMIC DNA]</scope>
    <source>
        <strain evidence="1 2">HK31-G</strain>
    </source>
</reference>
<keyword evidence="2" id="KW-1185">Reference proteome</keyword>
<comment type="caution">
    <text evidence="1">The sequence shown here is derived from an EMBL/GenBank/DDBJ whole genome shotgun (WGS) entry which is preliminary data.</text>
</comment>
<sequence>MDNQKLKIAAAACQLDLARADFWEDVEEMKPIQVGAILCEADDVAFGWSGKFDGRAMFSVLVESTPGVRTWCECELHFSGHMEAGEPLIYCMSADVEQNAEA</sequence>
<dbReference type="Proteomes" id="UP001598130">
    <property type="component" value="Unassembled WGS sequence"/>
</dbReference>
<name>A0ABW6CN50_9CAUL</name>
<dbReference type="EMBL" id="JAOTJD010000008">
    <property type="protein sequence ID" value="MFD3263546.1"/>
    <property type="molecule type" value="Genomic_DNA"/>
</dbReference>
<proteinExistence type="predicted"/>
<organism evidence="1 2">
    <name type="scientific">Phenylobacterium ferrooxidans</name>
    <dbReference type="NCBI Taxonomy" id="2982689"/>
    <lineage>
        <taxon>Bacteria</taxon>
        <taxon>Pseudomonadati</taxon>
        <taxon>Pseudomonadota</taxon>
        <taxon>Alphaproteobacteria</taxon>
        <taxon>Caulobacterales</taxon>
        <taxon>Caulobacteraceae</taxon>
        <taxon>Phenylobacterium</taxon>
    </lineage>
</organism>
<accession>A0ABW6CN50</accession>
<evidence type="ECO:0000313" key="2">
    <source>
        <dbReference type="Proteomes" id="UP001598130"/>
    </source>
</evidence>
<protein>
    <submittedName>
        <fullName evidence="1">Uncharacterized protein</fullName>
    </submittedName>
</protein>
<dbReference type="RefSeq" id="WP_377368552.1">
    <property type="nucleotide sequence ID" value="NZ_JAOTJD010000008.1"/>
</dbReference>